<protein>
    <recommendedName>
        <fullName evidence="3">RND transporter</fullName>
    </recommendedName>
</protein>
<evidence type="ECO:0000313" key="2">
    <source>
        <dbReference type="Proteomes" id="UP001244297"/>
    </source>
</evidence>
<dbReference type="RefSeq" id="WP_238285031.1">
    <property type="nucleotide sequence ID" value="NZ_BPQS01000002.1"/>
</dbReference>
<sequence>MRAAGPLIASPRMLVLAGLIALLLGGCVSTLDHPVERTFAEQITQSESVPARAGPVEPPDQAEWRLRLSYL</sequence>
<comment type="caution">
    <text evidence="1">The sequence shown here is derived from an EMBL/GenBank/DDBJ whole genome shotgun (WGS) entry which is preliminary data.</text>
</comment>
<evidence type="ECO:0008006" key="3">
    <source>
        <dbReference type="Google" id="ProtNLM"/>
    </source>
</evidence>
<gene>
    <name evidence="1" type="ORF">QWZ18_17460</name>
</gene>
<proteinExistence type="predicted"/>
<evidence type="ECO:0000313" key="1">
    <source>
        <dbReference type="EMBL" id="MDN3572405.1"/>
    </source>
</evidence>
<name>A0ABT8ASI5_9HYPH</name>
<accession>A0ABT8ASI5</accession>
<reference evidence="2" key="1">
    <citation type="journal article" date="2019" name="Int. J. Syst. Evol. Microbiol.">
        <title>The Global Catalogue of Microorganisms (GCM) 10K type strain sequencing project: providing services to taxonomists for standard genome sequencing and annotation.</title>
        <authorList>
            <consortium name="The Broad Institute Genomics Platform"/>
            <consortium name="The Broad Institute Genome Sequencing Center for Infectious Disease"/>
            <person name="Wu L."/>
            <person name="Ma J."/>
        </authorList>
    </citation>
    <scope>NUCLEOTIDE SEQUENCE [LARGE SCALE GENOMIC DNA]</scope>
    <source>
        <strain evidence="2">CECT 7806</strain>
    </source>
</reference>
<organism evidence="1 2">
    <name type="scientific">Methylobacterium longum</name>
    <dbReference type="NCBI Taxonomy" id="767694"/>
    <lineage>
        <taxon>Bacteria</taxon>
        <taxon>Pseudomonadati</taxon>
        <taxon>Pseudomonadota</taxon>
        <taxon>Alphaproteobacteria</taxon>
        <taxon>Hyphomicrobiales</taxon>
        <taxon>Methylobacteriaceae</taxon>
        <taxon>Methylobacterium</taxon>
    </lineage>
</organism>
<dbReference type="Proteomes" id="UP001244297">
    <property type="component" value="Unassembled WGS sequence"/>
</dbReference>
<dbReference type="EMBL" id="JAUFPT010000058">
    <property type="protein sequence ID" value="MDN3572405.1"/>
    <property type="molecule type" value="Genomic_DNA"/>
</dbReference>
<keyword evidence="2" id="KW-1185">Reference proteome</keyword>
<dbReference type="PROSITE" id="PS51257">
    <property type="entry name" value="PROKAR_LIPOPROTEIN"/>
    <property type="match status" value="1"/>
</dbReference>